<reference evidence="4" key="2">
    <citation type="submission" date="2025-08" db="UniProtKB">
        <authorList>
            <consortium name="Ensembl"/>
        </authorList>
    </citation>
    <scope>IDENTIFICATION</scope>
</reference>
<dbReference type="InterPro" id="IPR038398">
    <property type="entry name" value="NCD2_sf"/>
</dbReference>
<feature type="domain" description="NAB co-repressor" evidence="3">
    <location>
        <begin position="82"/>
        <end position="199"/>
    </location>
</feature>
<evidence type="ECO:0000256" key="1">
    <source>
        <dbReference type="SAM" id="Coils"/>
    </source>
</evidence>
<dbReference type="Ensembl" id="ENSCSAVT00000004045.1">
    <property type="protein sequence ID" value="ENSCSAVP00000003986.1"/>
    <property type="gene ID" value="ENSCSAVG00000002363.1"/>
</dbReference>
<evidence type="ECO:0000259" key="3">
    <source>
        <dbReference type="Pfam" id="PF04905"/>
    </source>
</evidence>
<dbReference type="Proteomes" id="UP000007875">
    <property type="component" value="Unassembled WGS sequence"/>
</dbReference>
<feature type="region of interest" description="Disordered" evidence="2">
    <location>
        <begin position="1"/>
        <end position="50"/>
    </location>
</feature>
<dbReference type="HOGENOM" id="CLU_992204_0_0_1"/>
<feature type="coiled-coil region" evidence="1">
    <location>
        <begin position="222"/>
        <end position="249"/>
    </location>
</feature>
<dbReference type="Gene3D" id="1.20.120.2010">
    <property type="entry name" value="NAB conserved domain 2"/>
    <property type="match status" value="1"/>
</dbReference>
<reference evidence="5" key="1">
    <citation type="submission" date="2003-08" db="EMBL/GenBank/DDBJ databases">
        <authorList>
            <person name="Birren B."/>
            <person name="Nusbaum C."/>
            <person name="Abebe A."/>
            <person name="Abouelleil A."/>
            <person name="Adekoya E."/>
            <person name="Ait-zahra M."/>
            <person name="Allen N."/>
            <person name="Allen T."/>
            <person name="An P."/>
            <person name="Anderson M."/>
            <person name="Anderson S."/>
            <person name="Arachchi H."/>
            <person name="Armbruster J."/>
            <person name="Bachantsang P."/>
            <person name="Baldwin J."/>
            <person name="Barry A."/>
            <person name="Bayul T."/>
            <person name="Blitshsteyn B."/>
            <person name="Bloom T."/>
            <person name="Blye J."/>
            <person name="Boguslavskiy L."/>
            <person name="Borowsky M."/>
            <person name="Boukhgalter B."/>
            <person name="Brunache A."/>
            <person name="Butler J."/>
            <person name="Calixte N."/>
            <person name="Calvo S."/>
            <person name="Camarata J."/>
            <person name="Campo K."/>
            <person name="Chang J."/>
            <person name="Cheshatsang Y."/>
            <person name="Citroen M."/>
            <person name="Collymore A."/>
            <person name="Considine T."/>
            <person name="Cook A."/>
            <person name="Cooke P."/>
            <person name="Corum B."/>
            <person name="Cuomo C."/>
            <person name="David R."/>
            <person name="Dawoe T."/>
            <person name="Degray S."/>
            <person name="Dodge S."/>
            <person name="Dooley K."/>
            <person name="Dorje P."/>
            <person name="Dorjee K."/>
            <person name="Dorris L."/>
            <person name="Duffey N."/>
            <person name="Dupes A."/>
            <person name="Elkins T."/>
            <person name="Engels R."/>
            <person name="Erickson J."/>
            <person name="Farina A."/>
            <person name="Faro S."/>
            <person name="Ferreira P."/>
            <person name="Fischer H."/>
            <person name="Fitzgerald M."/>
            <person name="Foley K."/>
            <person name="Gage D."/>
            <person name="Galagan J."/>
            <person name="Gearin G."/>
            <person name="Gnerre S."/>
            <person name="Gnirke A."/>
            <person name="Goyette A."/>
            <person name="Graham J."/>
            <person name="Grandbois E."/>
            <person name="Gyaltsen K."/>
            <person name="Hafez N."/>
            <person name="Hagopian D."/>
            <person name="Hagos B."/>
            <person name="Hall J."/>
            <person name="Hatcher B."/>
            <person name="Heller A."/>
            <person name="Higgins H."/>
            <person name="Honan T."/>
            <person name="Horn A."/>
            <person name="Houde N."/>
            <person name="Hughes L."/>
            <person name="Hulme W."/>
            <person name="Husby E."/>
            <person name="Iliev I."/>
            <person name="Jaffe D."/>
            <person name="Jones C."/>
            <person name="Kamal M."/>
            <person name="Kamat A."/>
            <person name="Kamvysselis M."/>
            <person name="Karlsson E."/>
            <person name="Kells C."/>
            <person name="Kieu A."/>
            <person name="Kisner P."/>
            <person name="Kodira C."/>
            <person name="Kulbokas E."/>
            <person name="Labutti K."/>
            <person name="Lama D."/>
            <person name="Landers T."/>
            <person name="Leger J."/>
            <person name="Levine S."/>
            <person name="Lewis D."/>
            <person name="Lewis T."/>
            <person name="Lindblad-toh K."/>
            <person name="Liu X."/>
            <person name="Lokyitsang T."/>
            <person name="Lokyitsang Y."/>
            <person name="Lucien O."/>
            <person name="Lui A."/>
            <person name="Ma L.J."/>
            <person name="Mabbitt R."/>
            <person name="Macdonald J."/>
            <person name="Maclean C."/>
            <person name="Major J."/>
            <person name="Manning J."/>
            <person name="Marabella R."/>
            <person name="Maru K."/>
            <person name="Matthews C."/>
            <person name="Mauceli E."/>
            <person name="Mccarthy M."/>
            <person name="Mcdonough S."/>
            <person name="Mcghee T."/>
            <person name="Meldrim J."/>
            <person name="Meneus L."/>
            <person name="Mesirov J."/>
            <person name="Mihalev A."/>
            <person name="Mihova T."/>
            <person name="Mikkelsen T."/>
            <person name="Mlenga V."/>
            <person name="Moru K."/>
            <person name="Mozes J."/>
            <person name="Mulrain L."/>
            <person name="Munson G."/>
            <person name="Naylor J."/>
            <person name="Newes C."/>
            <person name="Nguyen C."/>
            <person name="Nguyen N."/>
            <person name="Nguyen T."/>
            <person name="Nicol R."/>
            <person name="Nielsen C."/>
            <person name="Nizzari M."/>
            <person name="Norbu C."/>
            <person name="Norbu N."/>
            <person name="O'donnell P."/>
            <person name="Okoawo O."/>
            <person name="O'leary S."/>
            <person name="Omotosho B."/>
            <person name="O'neill K."/>
            <person name="Osman S."/>
            <person name="Parker S."/>
            <person name="Perrin D."/>
            <person name="Phunkhang P."/>
            <person name="Piqani B."/>
            <person name="Purcell S."/>
            <person name="Rachupka T."/>
            <person name="Ramasamy U."/>
            <person name="Rameau R."/>
            <person name="Ray V."/>
            <person name="Raymond C."/>
            <person name="Retta R."/>
            <person name="Richardson S."/>
            <person name="Rise C."/>
            <person name="Rodriguez J."/>
            <person name="Rogers J."/>
            <person name="Rogov P."/>
            <person name="Rutman M."/>
            <person name="Schupbach R."/>
            <person name="Seaman C."/>
            <person name="Settipalli S."/>
            <person name="Sharpe T."/>
            <person name="Sheridan J."/>
            <person name="Sherpa N."/>
            <person name="Shi J."/>
            <person name="Smirnov S."/>
            <person name="Smith C."/>
            <person name="Sougnez C."/>
            <person name="Spencer B."/>
            <person name="Stalker J."/>
            <person name="Stange-thomann N."/>
            <person name="Stavropoulos S."/>
            <person name="Stetson K."/>
            <person name="Stone C."/>
            <person name="Stone S."/>
            <person name="Stubbs M."/>
            <person name="Talamas J."/>
            <person name="Tchuinga P."/>
            <person name="Tenzing P."/>
            <person name="Tesfaye S."/>
            <person name="Theodore J."/>
            <person name="Thoulutsang Y."/>
            <person name="Topham K."/>
            <person name="Towey S."/>
            <person name="Tsamla T."/>
            <person name="Tsomo N."/>
            <person name="Vallee D."/>
            <person name="Vassiliev H."/>
            <person name="Venkataraman V."/>
            <person name="Vinson J."/>
            <person name="Vo A."/>
            <person name="Wade C."/>
            <person name="Wang S."/>
            <person name="Wangchuk T."/>
            <person name="Wangdi T."/>
            <person name="Whittaker C."/>
            <person name="Wilkinson J."/>
            <person name="Wu Y."/>
            <person name="Wyman D."/>
            <person name="Yadav S."/>
            <person name="Yang S."/>
            <person name="Yang X."/>
            <person name="Yeager S."/>
            <person name="Yee E."/>
            <person name="Young G."/>
            <person name="Zainoun J."/>
            <person name="Zembeck L."/>
            <person name="Zimmer A."/>
            <person name="Zody M."/>
            <person name="Lander E."/>
        </authorList>
    </citation>
    <scope>NUCLEOTIDE SEQUENCE [LARGE SCALE GENOMIC DNA]</scope>
</reference>
<dbReference type="PANTHER" id="PTHR12623:SF10">
    <property type="entry name" value="NGFI-A-BINDING PROTEIN HOMOLOG"/>
    <property type="match status" value="1"/>
</dbReference>
<keyword evidence="5" id="KW-1185">Reference proteome</keyword>
<reference evidence="4" key="3">
    <citation type="submission" date="2025-09" db="UniProtKB">
        <authorList>
            <consortium name="Ensembl"/>
        </authorList>
    </citation>
    <scope>IDENTIFICATION</scope>
</reference>
<dbReference type="GO" id="GO:0045892">
    <property type="term" value="P:negative regulation of DNA-templated transcription"/>
    <property type="evidence" value="ECO:0007669"/>
    <property type="project" value="InterPro"/>
</dbReference>
<feature type="compositionally biased region" description="Polar residues" evidence="2">
    <location>
        <begin position="1"/>
        <end position="22"/>
    </location>
</feature>
<protein>
    <recommendedName>
        <fullName evidence="3">NAB co-repressor domain-containing protein</fullName>
    </recommendedName>
</protein>
<evidence type="ECO:0000313" key="5">
    <source>
        <dbReference type="Proteomes" id="UP000007875"/>
    </source>
</evidence>
<dbReference type="PANTHER" id="PTHR12623">
    <property type="entry name" value="NGFI-A BINDING PROTEIN"/>
    <property type="match status" value="1"/>
</dbReference>
<evidence type="ECO:0000313" key="4">
    <source>
        <dbReference type="Ensembl" id="ENSCSAVP00000003986.1"/>
    </source>
</evidence>
<name>H2YF88_CIOSA</name>
<dbReference type="GO" id="GO:0005634">
    <property type="term" value="C:nucleus"/>
    <property type="evidence" value="ECO:0007669"/>
    <property type="project" value="InterPro"/>
</dbReference>
<keyword evidence="1" id="KW-0175">Coiled coil</keyword>
<dbReference type="InterPro" id="IPR006989">
    <property type="entry name" value="NAB_co-repressor_dom"/>
</dbReference>
<dbReference type="Pfam" id="PF04905">
    <property type="entry name" value="NCD2"/>
    <property type="match status" value="1"/>
</dbReference>
<sequence>MESKMNGNYQSKTTNPHSMNHSDPTKEKTGFTPISAHQSRDQDASTKFFTSSTHKSLSDAISRITKNQSSNCTPKVEENGALDEETVKLIAKVSSEEIKKHYPDKLTYEDALEHIKSSSKKRPHLVRVLEMRNGNSKDKELRRLASLFPTHFSNRTASNLTHFEIMCNEASMQICQAHPTLLTTGREERLKIAQFVVNKTNKLLLSSTDKNLAGMSNNSFSEEQLTTKLNEIRSQIDAFKLKMSEAETNKNYVTVLEYQSELARLGFKEKAIISLQKKTSK</sequence>
<proteinExistence type="predicted"/>
<evidence type="ECO:0000256" key="2">
    <source>
        <dbReference type="SAM" id="MobiDB-lite"/>
    </source>
</evidence>
<organism evidence="4 5">
    <name type="scientific">Ciona savignyi</name>
    <name type="common">Pacific transparent sea squirt</name>
    <dbReference type="NCBI Taxonomy" id="51511"/>
    <lineage>
        <taxon>Eukaryota</taxon>
        <taxon>Metazoa</taxon>
        <taxon>Chordata</taxon>
        <taxon>Tunicata</taxon>
        <taxon>Ascidiacea</taxon>
        <taxon>Phlebobranchia</taxon>
        <taxon>Cionidae</taxon>
        <taxon>Ciona</taxon>
    </lineage>
</organism>
<accession>H2YF88</accession>
<dbReference type="InterPro" id="IPR039040">
    <property type="entry name" value="NAB_fam"/>
</dbReference>
<dbReference type="AlphaFoldDB" id="H2YF88"/>
<dbReference type="GeneTree" id="ENSGT00390000006330"/>
<dbReference type="GO" id="GO:0003712">
    <property type="term" value="F:transcription coregulator activity"/>
    <property type="evidence" value="ECO:0007669"/>
    <property type="project" value="InterPro"/>
</dbReference>